<sequence>MSGTESRDRKPGGFQMLQDFICCHERWKSLCLTDQRPESKWKNEDMSCINRAQPIGTYRNKQLTLGTTKRASKKWDQEYDSLVLPLIEDDMPCYILYRLDSTNNQGFEWIFLAWSPDNSIVRQKMLYAATRATLKKEFGGGHIKDEIFATTKWAQIRLVLGFSSENGRDFVMVTRVASVEDGGGEEKRADLSSQQYHTLSHLLCERLQVPPEVVQSINEGQRCILPKQHKVQTDIGSETKHQTLQGVAFPLHKDAVAALERYREKKINYVQLQVDAEQELIRLCSTEPTEVKDLPMRIPTDSARYHFFLYKHSHEGDYLESTVFIYSMPGYKCSIRERMLYSSCKNPLVDMVENKLQIEIEKKLEIDNGHELTSDFLYEEVHPKQHVHKQAFAKPKGPSGKKGGRRITRPPADRDEED</sequence>
<evidence type="ECO:0000313" key="1">
    <source>
        <dbReference type="EMBL" id="TMS06059.1"/>
    </source>
</evidence>
<gene>
    <name evidence="1" type="ORF">E3U43_005309</name>
</gene>
<name>A0ACD3QG59_LARCR</name>
<organism evidence="1 2">
    <name type="scientific">Larimichthys crocea</name>
    <name type="common">Large yellow croaker</name>
    <name type="synonym">Pseudosciaena crocea</name>
    <dbReference type="NCBI Taxonomy" id="215358"/>
    <lineage>
        <taxon>Eukaryota</taxon>
        <taxon>Metazoa</taxon>
        <taxon>Chordata</taxon>
        <taxon>Craniata</taxon>
        <taxon>Vertebrata</taxon>
        <taxon>Euteleostomi</taxon>
        <taxon>Actinopterygii</taxon>
        <taxon>Neopterygii</taxon>
        <taxon>Teleostei</taxon>
        <taxon>Neoteleostei</taxon>
        <taxon>Acanthomorphata</taxon>
        <taxon>Eupercaria</taxon>
        <taxon>Sciaenidae</taxon>
        <taxon>Larimichthys</taxon>
    </lineage>
</organism>
<dbReference type="EMBL" id="CM011693">
    <property type="protein sequence ID" value="TMS06059.1"/>
    <property type="molecule type" value="Genomic_DNA"/>
</dbReference>
<accession>A0ACD3QG59</accession>
<dbReference type="Proteomes" id="UP000793456">
    <property type="component" value="Chromosome XX"/>
</dbReference>
<protein>
    <submittedName>
        <fullName evidence="1">Uncharacterized protein</fullName>
    </submittedName>
</protein>
<comment type="caution">
    <text evidence="1">The sequence shown here is derived from an EMBL/GenBank/DDBJ whole genome shotgun (WGS) entry which is preliminary data.</text>
</comment>
<evidence type="ECO:0000313" key="2">
    <source>
        <dbReference type="Proteomes" id="UP000793456"/>
    </source>
</evidence>
<reference evidence="1" key="1">
    <citation type="submission" date="2018-11" db="EMBL/GenBank/DDBJ databases">
        <title>The sequence and de novo assembly of Larimichthys crocea genome using PacBio and Hi-C technologies.</title>
        <authorList>
            <person name="Xu P."/>
            <person name="Chen B."/>
            <person name="Zhou Z."/>
            <person name="Ke Q."/>
            <person name="Wu Y."/>
            <person name="Bai H."/>
            <person name="Pu F."/>
        </authorList>
    </citation>
    <scope>NUCLEOTIDE SEQUENCE</scope>
    <source>
        <tissue evidence="1">Muscle</tissue>
    </source>
</reference>
<proteinExistence type="predicted"/>
<keyword evidence="2" id="KW-1185">Reference proteome</keyword>